<keyword evidence="2" id="KW-0460">Magnesium</keyword>
<dbReference type="Gene3D" id="3.30.70.20">
    <property type="match status" value="1"/>
</dbReference>
<evidence type="ECO:0000256" key="4">
    <source>
        <dbReference type="SAM" id="MobiDB-lite"/>
    </source>
</evidence>
<dbReference type="PROSITE" id="PS00723">
    <property type="entry name" value="POLYPRENYL_SYNTHASE_1"/>
    <property type="match status" value="1"/>
</dbReference>
<dbReference type="PANTHER" id="PTHR12001">
    <property type="entry name" value="GERANYLGERANYL PYROPHOSPHATE SYNTHASE"/>
    <property type="match status" value="1"/>
</dbReference>
<dbReference type="SFLD" id="SFLDG01017">
    <property type="entry name" value="Polyprenyl_Transferase_Like"/>
    <property type="match status" value="1"/>
</dbReference>
<dbReference type="InterPro" id="IPR000092">
    <property type="entry name" value="Polyprenyl_synt"/>
</dbReference>
<dbReference type="GO" id="GO:0004659">
    <property type="term" value="F:prenyltransferase activity"/>
    <property type="evidence" value="ECO:0007669"/>
    <property type="project" value="InterPro"/>
</dbReference>
<feature type="region of interest" description="Disordered" evidence="4">
    <location>
        <begin position="67"/>
        <end position="99"/>
    </location>
</feature>
<dbReference type="SUPFAM" id="SSF54862">
    <property type="entry name" value="4Fe-4S ferredoxins"/>
    <property type="match status" value="1"/>
</dbReference>
<feature type="compositionally biased region" description="Basic and acidic residues" evidence="4">
    <location>
        <begin position="67"/>
        <end position="76"/>
    </location>
</feature>
<dbReference type="GO" id="GO:0046872">
    <property type="term" value="F:metal ion binding"/>
    <property type="evidence" value="ECO:0007669"/>
    <property type="project" value="UniProtKB-KW"/>
</dbReference>
<dbReference type="OrthoDB" id="4497239at2"/>
<evidence type="ECO:0000256" key="2">
    <source>
        <dbReference type="ARBA" id="ARBA00022842"/>
    </source>
</evidence>
<accession>A0A646KGW9</accession>
<dbReference type="AlphaFoldDB" id="A0A646KGW9"/>
<dbReference type="Pfam" id="PF00348">
    <property type="entry name" value="polyprenyl_synt"/>
    <property type="match status" value="1"/>
</dbReference>
<dbReference type="InterPro" id="IPR033749">
    <property type="entry name" value="Polyprenyl_synt_CS"/>
</dbReference>
<comment type="similarity">
    <text evidence="3">Belongs to the FPP/GGPP synthase family.</text>
</comment>
<dbReference type="RefSeq" id="WP_153523296.1">
    <property type="nucleotide sequence ID" value="NZ_JBEPDZ010000015.1"/>
</dbReference>
<evidence type="ECO:0000313" key="6">
    <source>
        <dbReference type="Proteomes" id="UP000419138"/>
    </source>
</evidence>
<dbReference type="SFLD" id="SFLDS00005">
    <property type="entry name" value="Isoprenoid_Synthase_Type_I"/>
    <property type="match status" value="1"/>
</dbReference>
<reference evidence="5 6" key="1">
    <citation type="submission" date="2019-05" db="EMBL/GenBank/DDBJ databases">
        <title>Comparative genomics and metabolomics analyses of clavulanic acid producing Streptomyces species provides insight into specialized metabolism and evolution of beta-lactam biosynthetic gene clusters.</title>
        <authorList>
            <person name="Moore M.A."/>
            <person name="Cruz-Morales P."/>
            <person name="Barona Gomez F."/>
            <person name="Kapil T."/>
        </authorList>
    </citation>
    <scope>NUCLEOTIDE SEQUENCE [LARGE SCALE GENOMIC DNA]</scope>
    <source>
        <strain evidence="5 6">NRRL 5741</strain>
    </source>
</reference>
<dbReference type="CDD" id="cd00685">
    <property type="entry name" value="Trans_IPPS_HT"/>
    <property type="match status" value="1"/>
</dbReference>
<proteinExistence type="inferred from homology"/>
<dbReference type="EMBL" id="VCLA01000127">
    <property type="protein sequence ID" value="MQT01495.1"/>
    <property type="molecule type" value="Genomic_DNA"/>
</dbReference>
<sequence length="425" mass="45293">MHVRADQSVCATSGQCAESVPEVFATRDDDGVVVVRTPAPDRRLWQDVRDAARRCPVAAILLTEPEDRPVSTDGRPDAFTARTPNTVPEPGTGATESNRELRSLTLSGLRAAIGRLPASLRYTAEYQFGWTDERRRPAQDSPGKLVRPTLALLCARAAGGRAEAALPAAVAVELVHNFSVLHDDVMDGDMTRRHRRTVWAAFGTGKAVLLGDALLALALQTVSALGRASAAVLNDTLLDMVQGQAMDLDFEKDTTATLPESLTMAAGKTGALLRCACRLGALSAGADDDRAALFGEFGEHLGLAFQLTDDVLGIWGDPRTTGKPVHSDLRSRKKSLPVLAALASPGPAGERLALLYGRDTALPFSPGEYAELATLIEEAGGRSWTELRARRAHADALAALERARPEPTAEAGLLALADTLIHRDH</sequence>
<evidence type="ECO:0000256" key="1">
    <source>
        <dbReference type="ARBA" id="ARBA00022723"/>
    </source>
</evidence>
<dbReference type="InterPro" id="IPR008949">
    <property type="entry name" value="Isoprenoid_synthase_dom_sf"/>
</dbReference>
<gene>
    <name evidence="5" type="ORF">FF041_15155</name>
</gene>
<keyword evidence="1" id="KW-0479">Metal-binding</keyword>
<dbReference type="PANTHER" id="PTHR12001:SF86">
    <property type="entry name" value="GERANYLGERANYL DIPHOSPHATE SYNTHASE"/>
    <property type="match status" value="1"/>
</dbReference>
<dbReference type="SUPFAM" id="SSF48576">
    <property type="entry name" value="Terpenoid synthases"/>
    <property type="match status" value="1"/>
</dbReference>
<evidence type="ECO:0000256" key="3">
    <source>
        <dbReference type="RuleBase" id="RU004466"/>
    </source>
</evidence>
<keyword evidence="6" id="KW-1185">Reference proteome</keyword>
<dbReference type="Gene3D" id="1.10.600.10">
    <property type="entry name" value="Farnesyl Diphosphate Synthase"/>
    <property type="match status" value="1"/>
</dbReference>
<organism evidence="5 6">
    <name type="scientific">Streptomyces jumonjinensis</name>
    <dbReference type="NCBI Taxonomy" id="1945"/>
    <lineage>
        <taxon>Bacteria</taxon>
        <taxon>Bacillati</taxon>
        <taxon>Actinomycetota</taxon>
        <taxon>Actinomycetes</taxon>
        <taxon>Kitasatosporales</taxon>
        <taxon>Streptomycetaceae</taxon>
        <taxon>Streptomyces</taxon>
    </lineage>
</organism>
<keyword evidence="3" id="KW-0808">Transferase</keyword>
<dbReference type="Pfam" id="PF13370">
    <property type="entry name" value="Fer4_13"/>
    <property type="match status" value="1"/>
</dbReference>
<dbReference type="Proteomes" id="UP000419138">
    <property type="component" value="Unassembled WGS sequence"/>
</dbReference>
<dbReference type="GO" id="GO:0008299">
    <property type="term" value="P:isoprenoid biosynthetic process"/>
    <property type="evidence" value="ECO:0007669"/>
    <property type="project" value="InterPro"/>
</dbReference>
<protein>
    <submittedName>
        <fullName evidence="5">Polyprenyl synthetase family protein</fullName>
    </submittedName>
</protein>
<evidence type="ECO:0000313" key="5">
    <source>
        <dbReference type="EMBL" id="MQT01495.1"/>
    </source>
</evidence>
<dbReference type="PROSITE" id="PS00444">
    <property type="entry name" value="POLYPRENYL_SYNTHASE_2"/>
    <property type="match status" value="1"/>
</dbReference>
<comment type="caution">
    <text evidence="5">The sequence shown here is derived from an EMBL/GenBank/DDBJ whole genome shotgun (WGS) entry which is preliminary data.</text>
</comment>
<name>A0A646KGW9_STRJU</name>